<reference evidence="1" key="1">
    <citation type="journal article" date="2015" name="Nature">
        <title>Complex archaea that bridge the gap between prokaryotes and eukaryotes.</title>
        <authorList>
            <person name="Spang A."/>
            <person name="Saw J.H."/>
            <person name="Jorgensen S.L."/>
            <person name="Zaremba-Niedzwiedzka K."/>
            <person name="Martijn J."/>
            <person name="Lind A.E."/>
            <person name="van Eijk R."/>
            <person name="Schleper C."/>
            <person name="Guy L."/>
            <person name="Ettema T.J."/>
        </authorList>
    </citation>
    <scope>NUCLEOTIDE SEQUENCE</scope>
</reference>
<accession>A0A0F9ST69</accession>
<organism evidence="1">
    <name type="scientific">marine sediment metagenome</name>
    <dbReference type="NCBI Taxonomy" id="412755"/>
    <lineage>
        <taxon>unclassified sequences</taxon>
        <taxon>metagenomes</taxon>
        <taxon>ecological metagenomes</taxon>
    </lineage>
</organism>
<dbReference type="AlphaFoldDB" id="A0A0F9ST69"/>
<name>A0A0F9ST69_9ZZZZ</name>
<comment type="caution">
    <text evidence="1">The sequence shown here is derived from an EMBL/GenBank/DDBJ whole genome shotgun (WGS) entry which is preliminary data.</text>
</comment>
<gene>
    <name evidence="1" type="ORF">LCGC14_0413320</name>
</gene>
<dbReference type="EMBL" id="LAZR01000367">
    <property type="protein sequence ID" value="KKN72195.1"/>
    <property type="molecule type" value="Genomic_DNA"/>
</dbReference>
<proteinExistence type="predicted"/>
<protein>
    <submittedName>
        <fullName evidence="1">Uncharacterized protein</fullName>
    </submittedName>
</protein>
<sequence>MIELVSTLCVDCGAPVGPDEQQCAECSDARDARWRLDGMEPDEGAQIVCDHVTNSILRLCKDGVLRHDLLGRLFVHFKKWHPEIESIESDHDVLRDALILRVKLYGKPAVETLVLSRELFQ</sequence>
<evidence type="ECO:0000313" key="1">
    <source>
        <dbReference type="EMBL" id="KKN72195.1"/>
    </source>
</evidence>